<dbReference type="EMBL" id="BFFO01000002">
    <property type="protein sequence ID" value="GBG96217.1"/>
    <property type="molecule type" value="Genomic_DNA"/>
</dbReference>
<keyword evidence="2" id="KW-1185">Reference proteome</keyword>
<dbReference type="SUPFAM" id="SSF159121">
    <property type="entry name" value="BC4932-like"/>
    <property type="match status" value="1"/>
</dbReference>
<gene>
    <name evidence="1" type="ORF">NtB2_00328</name>
</gene>
<dbReference type="AlphaFoldDB" id="A0A2R5HDS3"/>
<organism evidence="1 2">
    <name type="scientific">Lactococcus termiticola</name>
    <dbReference type="NCBI Taxonomy" id="2169526"/>
    <lineage>
        <taxon>Bacteria</taxon>
        <taxon>Bacillati</taxon>
        <taxon>Bacillota</taxon>
        <taxon>Bacilli</taxon>
        <taxon>Lactobacillales</taxon>
        <taxon>Streptococcaceae</taxon>
        <taxon>Lactococcus</taxon>
    </lineage>
</organism>
<dbReference type="PANTHER" id="PTHR36433">
    <property type="entry name" value="HYPOTHETICAL CYTOSOLIC PROTEIN"/>
    <property type="match status" value="1"/>
</dbReference>
<comment type="caution">
    <text evidence="1">The sequence shown here is derived from an EMBL/GenBank/DDBJ whole genome shotgun (WGS) entry which is preliminary data.</text>
</comment>
<dbReference type="RefSeq" id="WP_109245210.1">
    <property type="nucleotide sequence ID" value="NZ_BFFO01000002.1"/>
</dbReference>
<dbReference type="NCBIfam" id="TIGR01655">
    <property type="entry name" value="yxeA_fam"/>
    <property type="match status" value="1"/>
</dbReference>
<accession>A0A2R5HDS3</accession>
<dbReference type="InterPro" id="IPR006542">
    <property type="entry name" value="DUF1093"/>
</dbReference>
<protein>
    <recommendedName>
        <fullName evidence="3">YxeA family protein</fullName>
    </recommendedName>
</protein>
<dbReference type="PANTHER" id="PTHR36433:SF2">
    <property type="entry name" value="YXEA FAMILY PROTEIN"/>
    <property type="match status" value="1"/>
</dbReference>
<name>A0A2R5HDS3_9LACT</name>
<evidence type="ECO:0000313" key="1">
    <source>
        <dbReference type="EMBL" id="GBG96217.1"/>
    </source>
</evidence>
<dbReference type="Proteomes" id="UP000245021">
    <property type="component" value="Unassembled WGS sequence"/>
</dbReference>
<sequence length="116" mass="13104">MKKILIGIVAVLVIIGAGGFGWYQLTYGGKDYYVQIKTDGEKRTVTANDGNKFPIYTYKIKATEKSGQTKDIEFTADHNLRHGAYLDLTYNNKKGVTNWKEVQKDEVPKEALDKLN</sequence>
<proteinExistence type="predicted"/>
<dbReference type="Gene3D" id="2.40.50.480">
    <property type="match status" value="1"/>
</dbReference>
<reference evidence="1 2" key="1">
    <citation type="journal article" date="2018" name="Genome Announc.">
        <title>Draft Genome Sequence of Lactococcus sp. Strain NtB2 (JCM 32569), Isolated from the Gut of the Higher Termite Nasutitermes takasagoensis.</title>
        <authorList>
            <person name="Noda S."/>
            <person name="Aihara C."/>
            <person name="Yuki M."/>
            <person name="Ohkuma M."/>
        </authorList>
    </citation>
    <scope>NUCLEOTIDE SEQUENCE [LARGE SCALE GENOMIC DNA]</scope>
    <source>
        <strain evidence="1 2">NtB2</strain>
    </source>
</reference>
<dbReference type="OrthoDB" id="8719215at2"/>
<dbReference type="InterPro" id="IPR036166">
    <property type="entry name" value="YxeA-like_sf"/>
</dbReference>
<dbReference type="Pfam" id="PF06486">
    <property type="entry name" value="DUF1093"/>
    <property type="match status" value="1"/>
</dbReference>
<evidence type="ECO:0000313" key="2">
    <source>
        <dbReference type="Proteomes" id="UP000245021"/>
    </source>
</evidence>
<evidence type="ECO:0008006" key="3">
    <source>
        <dbReference type="Google" id="ProtNLM"/>
    </source>
</evidence>